<keyword evidence="9" id="KW-0256">Endoplasmic reticulum</keyword>
<feature type="transmembrane region" description="Helical" evidence="14">
    <location>
        <begin position="361"/>
        <end position="382"/>
    </location>
</feature>
<dbReference type="Proteomes" id="UP001491310">
    <property type="component" value="Unassembled WGS sequence"/>
</dbReference>
<organism evidence="15 16">
    <name type="scientific">Coccomyxa subellipsoidea</name>
    <dbReference type="NCBI Taxonomy" id="248742"/>
    <lineage>
        <taxon>Eukaryota</taxon>
        <taxon>Viridiplantae</taxon>
        <taxon>Chlorophyta</taxon>
        <taxon>core chlorophytes</taxon>
        <taxon>Trebouxiophyceae</taxon>
        <taxon>Trebouxiophyceae incertae sedis</taxon>
        <taxon>Coccomyxaceae</taxon>
        <taxon>Coccomyxa</taxon>
    </lineage>
</organism>
<evidence type="ECO:0000313" key="16">
    <source>
        <dbReference type="Proteomes" id="UP001491310"/>
    </source>
</evidence>
<comment type="catalytic activity">
    <reaction evidence="13">
        <text>an alpha-D-Glc-(1-&gt;3)-alpha-D-Glc-(1-&gt;3)-alpha-D-Man-(1-&gt;2)-alpha-D-Man-(1-&gt;2)-alpha-D-Man-(1-&gt;3)-[alpha-D-Man-(1-&gt;2)-alpha-D-Man-(1-&gt;3)-[alpha-D-Man-(1-&gt;2)-alpha-D-Man-(1-&gt;6)]-alpha-D-Man-(1-&gt;6)]-beta-D-Man-(1-&gt;4)-beta-D-GlcNAc-(1-&gt;4)-alpha-D-GlcNAc-diphospho-di-trans,poly-cis-dolichol + a di-trans,poly-cis-dolichyl beta-D-glucosyl phosphate = a alpha-D-Glc-(1-&gt;2)-alpha-D-Glc-(1-&gt;3)-alpha-D-Glc-(1-&gt;3)-alpha-D-Man-(1-&gt;2)-alpha-D-Man-(1-&gt;2)-alpha-D-Man-(1-&gt;3)-[alpha-D-Man-(1-&gt;2)-alpha-D-Man-(1-&gt;3)-[alpha-D-Man-(1-&gt;2)-alpha-D-Man-(1-&gt;6)]-alpha-D-Man-(1-&gt;6)]-beta-D-Man-(1-&gt;4)-beta-D-GlcNAc-(1-&gt;4)-alpha-D-GlcNAc-diphospho-di-trans,poly-cis-dolichol + a di-trans,poly-cis-dolichyl phosphate + H(+)</text>
        <dbReference type="Rhea" id="RHEA:29543"/>
        <dbReference type="Rhea" id="RHEA-COMP:19498"/>
        <dbReference type="Rhea" id="RHEA-COMP:19502"/>
        <dbReference type="Rhea" id="RHEA-COMP:19512"/>
        <dbReference type="Rhea" id="RHEA-COMP:19522"/>
        <dbReference type="ChEBI" id="CHEBI:15378"/>
        <dbReference type="ChEBI" id="CHEBI:57525"/>
        <dbReference type="ChEBI" id="CHEBI:57683"/>
        <dbReference type="ChEBI" id="CHEBI:132522"/>
        <dbReference type="ChEBI" id="CHEBI:132523"/>
        <dbReference type="EC" id="2.4.1.256"/>
    </reaction>
    <physiologicalReaction direction="left-to-right" evidence="13">
        <dbReference type="Rhea" id="RHEA:29544"/>
    </physiologicalReaction>
</comment>
<reference evidence="15 16" key="1">
    <citation type="journal article" date="2024" name="Nat. Commun.">
        <title>Phylogenomics reveals the evolutionary origins of lichenization in chlorophyte algae.</title>
        <authorList>
            <person name="Puginier C."/>
            <person name="Libourel C."/>
            <person name="Otte J."/>
            <person name="Skaloud P."/>
            <person name="Haon M."/>
            <person name="Grisel S."/>
            <person name="Petersen M."/>
            <person name="Berrin J.G."/>
            <person name="Delaux P.M."/>
            <person name="Dal Grande F."/>
            <person name="Keller J."/>
        </authorList>
    </citation>
    <scope>NUCLEOTIDE SEQUENCE [LARGE SCALE GENOMIC DNA]</scope>
    <source>
        <strain evidence="15 16">SAG 216-7</strain>
    </source>
</reference>
<evidence type="ECO:0000256" key="8">
    <source>
        <dbReference type="ARBA" id="ARBA00022692"/>
    </source>
</evidence>
<evidence type="ECO:0000256" key="7">
    <source>
        <dbReference type="ARBA" id="ARBA00022679"/>
    </source>
</evidence>
<proteinExistence type="inferred from homology"/>
<evidence type="ECO:0000256" key="5">
    <source>
        <dbReference type="ARBA" id="ARBA00018512"/>
    </source>
</evidence>
<feature type="transmembrane region" description="Helical" evidence="14">
    <location>
        <begin position="249"/>
        <end position="268"/>
    </location>
</feature>
<name>A0ABR2YIA6_9CHLO</name>
<keyword evidence="7" id="KW-0808">Transferase</keyword>
<feature type="transmembrane region" description="Helical" evidence="14">
    <location>
        <begin position="93"/>
        <end position="115"/>
    </location>
</feature>
<evidence type="ECO:0000313" key="15">
    <source>
        <dbReference type="EMBL" id="KAK9905796.1"/>
    </source>
</evidence>
<keyword evidence="10 14" id="KW-1133">Transmembrane helix</keyword>
<evidence type="ECO:0000256" key="2">
    <source>
        <dbReference type="ARBA" id="ARBA00004922"/>
    </source>
</evidence>
<dbReference type="EC" id="2.4.1.256" evidence="4 14"/>
<dbReference type="PANTHER" id="PTHR12989:SF10">
    <property type="entry name" value="DOL-P-GLC:GLC(2)MAN(9)GLCNAC(2)-PP-DOL ALPHA-1,2-GLUCOSYLTRANSFERASE-RELATED"/>
    <property type="match status" value="1"/>
</dbReference>
<feature type="transmembrane region" description="Helical" evidence="14">
    <location>
        <begin position="329"/>
        <end position="349"/>
    </location>
</feature>
<evidence type="ECO:0000256" key="13">
    <source>
        <dbReference type="ARBA" id="ARBA00048064"/>
    </source>
</evidence>
<keyword evidence="6 14" id="KW-0328">Glycosyltransferase</keyword>
<evidence type="ECO:0000256" key="10">
    <source>
        <dbReference type="ARBA" id="ARBA00022989"/>
    </source>
</evidence>
<dbReference type="PANTHER" id="PTHR12989">
    <property type="entry name" value="ALPHA-1,2-GLUCOSYLTRANSFERASE ALG10"/>
    <property type="match status" value="1"/>
</dbReference>
<gene>
    <name evidence="15" type="ORF">WJX75_006420</name>
</gene>
<comment type="caution">
    <text evidence="14">Lacks conserved residue(s) required for the propagation of feature annotation.</text>
</comment>
<keyword evidence="11 14" id="KW-0472">Membrane</keyword>
<evidence type="ECO:0000256" key="14">
    <source>
        <dbReference type="PIRNR" id="PIRNR028810"/>
    </source>
</evidence>
<protein>
    <recommendedName>
        <fullName evidence="5 14">Dol-P-Glc:Glc(2)Man(9)GlcNAc(2)-PP-Dol alpha-1,2-glucosyltransferase</fullName>
        <ecNumber evidence="4 14">2.4.1.256</ecNumber>
    </recommendedName>
</protein>
<evidence type="ECO:0000256" key="9">
    <source>
        <dbReference type="ARBA" id="ARBA00022824"/>
    </source>
</evidence>
<dbReference type="PIRSF" id="PIRSF028810">
    <property type="entry name" value="Alpha1_2_glucosyltferase_Alg10"/>
    <property type="match status" value="1"/>
</dbReference>
<feature type="transmembrane region" description="Helical" evidence="14">
    <location>
        <begin position="402"/>
        <end position="425"/>
    </location>
</feature>
<comment type="caution">
    <text evidence="15">The sequence shown here is derived from an EMBL/GenBank/DDBJ whole genome shotgun (WGS) entry which is preliminary data.</text>
</comment>
<comment type="similarity">
    <text evidence="3 14">Belongs to the ALG10 glucosyltransferase family.</text>
</comment>
<evidence type="ECO:0000256" key="12">
    <source>
        <dbReference type="ARBA" id="ARBA00044727"/>
    </source>
</evidence>
<evidence type="ECO:0000256" key="6">
    <source>
        <dbReference type="ARBA" id="ARBA00022676"/>
    </source>
</evidence>
<keyword evidence="16" id="KW-1185">Reference proteome</keyword>
<dbReference type="Pfam" id="PF04922">
    <property type="entry name" value="DIE2_ALG10"/>
    <property type="match status" value="1"/>
</dbReference>
<accession>A0ABR2YIA6</accession>
<comment type="pathway">
    <text evidence="2">Protein modification; protein glycosylation.</text>
</comment>
<feature type="transmembrane region" description="Helical" evidence="14">
    <location>
        <begin position="289"/>
        <end position="309"/>
    </location>
</feature>
<feature type="transmembrane region" description="Helical" evidence="14">
    <location>
        <begin position="209"/>
        <end position="229"/>
    </location>
</feature>
<evidence type="ECO:0000256" key="11">
    <source>
        <dbReference type="ARBA" id="ARBA00023136"/>
    </source>
</evidence>
<comment type="subcellular location">
    <subcellularLocation>
        <location evidence="1">Endoplasmic reticulum membrane</location>
        <topology evidence="1">Multi-pass membrane protein</topology>
    </subcellularLocation>
</comment>
<dbReference type="EMBL" id="JALJOT010000011">
    <property type="protein sequence ID" value="KAK9905796.1"/>
    <property type="molecule type" value="Genomic_DNA"/>
</dbReference>
<dbReference type="InterPro" id="IPR016900">
    <property type="entry name" value="Alg10"/>
</dbReference>
<evidence type="ECO:0000256" key="4">
    <source>
        <dbReference type="ARBA" id="ARBA00011967"/>
    </source>
</evidence>
<sequence>MDEIFHVPQTAQYCRGHLTEWDPKITTFPGLYLLGAPYGLAMHTLQRLLRSAPWDAACSTSVLRSLNVLLIAALFGVFAALYHKLHPEKQPEFATLMALVALLLPTHFFYAFIYYTDVGSVTFVLASYLASLHGRHHLSAVLGALAVLFRQTNAVWVAFVLGAAVVRWAAAGAGDERQGAENRLRFEGATPGRQTMHVMRMVLRHKWRLLRKMWSLALVPAAFGVFVWVNGGIVVGDRGNHTPMLHVMQLPYLLLFTAGALAPVHFCMSRLGEASRQLRLYLRRDAGKALRLWVSLALLTGYAAHHYTLAHPFLLADNRHYTFYIWKDFLAVHPAAKFTLVPAYLYSAWSVWWSLLQGRQPLLWVLGLAAASALTLIPAWLVDFRYFTVPFMMVLLHMRPPTLGQATLTLVMYALANVAVIYVFLFRPFVWHDGSTARFMF</sequence>
<keyword evidence="8 14" id="KW-0812">Transmembrane</keyword>
<evidence type="ECO:0000256" key="1">
    <source>
        <dbReference type="ARBA" id="ARBA00004477"/>
    </source>
</evidence>
<comment type="function">
    <text evidence="12">Dol-P-Glc:Glc(2)Man(9)GlcNAc(2)-PP-Dol alpha-1,2-glucosyltransferase that operates in the biosynthetic pathway of dolichol-linked oligosaccharides, the glycan precursors employed in protein asparagine (N)-glycosylation. The assembly of dolichol-linked oligosaccharides begins on the cytosolic side of the endoplasmic reticulum membrane and finishes in its lumen. The sequential addition of sugars to dolichol pyrophosphate produces dolichol-linked oligosaccharides containing fourteen sugars, including two GlcNAcs, nine mannoses and three glucoses. Once assembled, the oligosaccharide is transferred from the lipid to nascent proteins by oligosaccharyltransferases. In the lumen of the endoplasmic reticulum, adds the third and last glucose residue from dolichyl phosphate glucose (Dol-P-Glc) onto the lipid-linked oligosaccharide intermediate Glc(2)Man(9)GlcNAc(2)-PP-Dol to produce Glc(3)Man(9)GlcNAc(2)-PP-Dol.</text>
</comment>
<feature type="transmembrane region" description="Helical" evidence="14">
    <location>
        <begin position="62"/>
        <end position="81"/>
    </location>
</feature>
<evidence type="ECO:0000256" key="3">
    <source>
        <dbReference type="ARBA" id="ARBA00010600"/>
    </source>
</evidence>